<protein>
    <submittedName>
        <fullName evidence="1">Uncharacterized protein</fullName>
    </submittedName>
</protein>
<name>A0A934MB44_9MICO</name>
<dbReference type="Proteomes" id="UP000602087">
    <property type="component" value="Unassembled WGS sequence"/>
</dbReference>
<accession>A0A934MB44</accession>
<reference evidence="1" key="1">
    <citation type="submission" date="2020-12" db="EMBL/GenBank/DDBJ databases">
        <title>Sanguibacter suaedae sp. nov., isolated from Suaeda aralocaspica.</title>
        <authorList>
            <person name="Ma Q."/>
        </authorList>
    </citation>
    <scope>NUCLEOTIDE SEQUENCE</scope>
    <source>
        <strain evidence="1">YZGR15</strain>
    </source>
</reference>
<dbReference type="AlphaFoldDB" id="A0A934MB44"/>
<evidence type="ECO:0000313" key="2">
    <source>
        <dbReference type="Proteomes" id="UP000602087"/>
    </source>
</evidence>
<keyword evidence="2" id="KW-1185">Reference proteome</keyword>
<gene>
    <name evidence="1" type="ORF">JAV76_14775</name>
</gene>
<comment type="caution">
    <text evidence="1">The sequence shown here is derived from an EMBL/GenBank/DDBJ whole genome shotgun (WGS) entry which is preliminary data.</text>
</comment>
<proteinExistence type="predicted"/>
<dbReference type="EMBL" id="JAEINH010000023">
    <property type="protein sequence ID" value="MBI9116275.1"/>
    <property type="molecule type" value="Genomic_DNA"/>
</dbReference>
<evidence type="ECO:0000313" key="1">
    <source>
        <dbReference type="EMBL" id="MBI9116275.1"/>
    </source>
</evidence>
<dbReference type="RefSeq" id="WP_198734843.1">
    <property type="nucleotide sequence ID" value="NZ_JAEINH010000023.1"/>
</dbReference>
<sequence length="58" mass="5899">MPGTVARPTPDAAPAPAAPVAEAVEELGRLADLPVGEHVAVFEAVHDSLRARLDDTGA</sequence>
<organism evidence="1 2">
    <name type="scientific">Sanguibacter suaedae</name>
    <dbReference type="NCBI Taxonomy" id="2795737"/>
    <lineage>
        <taxon>Bacteria</taxon>
        <taxon>Bacillati</taxon>
        <taxon>Actinomycetota</taxon>
        <taxon>Actinomycetes</taxon>
        <taxon>Micrococcales</taxon>
        <taxon>Sanguibacteraceae</taxon>
        <taxon>Sanguibacter</taxon>
    </lineage>
</organism>